<comment type="caution">
    <text evidence="2">The sequence shown here is derived from an EMBL/GenBank/DDBJ whole genome shotgun (WGS) entry which is preliminary data.</text>
</comment>
<feature type="region of interest" description="Disordered" evidence="1">
    <location>
        <begin position="52"/>
        <end position="100"/>
    </location>
</feature>
<name>A0ABQ4IS36_9ACTN</name>
<gene>
    <name evidence="2" type="ORF">Vlu01_13370</name>
</gene>
<reference evidence="2 3" key="1">
    <citation type="submission" date="2021-01" db="EMBL/GenBank/DDBJ databases">
        <title>Whole genome shotgun sequence of Verrucosispora lutea NBRC 106530.</title>
        <authorList>
            <person name="Komaki H."/>
            <person name="Tamura T."/>
        </authorList>
    </citation>
    <scope>NUCLEOTIDE SEQUENCE [LARGE SCALE GENOMIC DNA]</scope>
    <source>
        <strain evidence="2 3">NBRC 106530</strain>
    </source>
</reference>
<feature type="compositionally biased region" description="Low complexity" evidence="1">
    <location>
        <begin position="76"/>
        <end position="91"/>
    </location>
</feature>
<organism evidence="2 3">
    <name type="scientific">Micromonospora lutea</name>
    <dbReference type="NCBI Taxonomy" id="419825"/>
    <lineage>
        <taxon>Bacteria</taxon>
        <taxon>Bacillati</taxon>
        <taxon>Actinomycetota</taxon>
        <taxon>Actinomycetes</taxon>
        <taxon>Micromonosporales</taxon>
        <taxon>Micromonosporaceae</taxon>
        <taxon>Micromonospora</taxon>
    </lineage>
</organism>
<evidence type="ECO:0000313" key="2">
    <source>
        <dbReference type="EMBL" id="GIJ20713.1"/>
    </source>
</evidence>
<sequence length="100" mass="10821">MTEPASMLTGDRIYRIHWMPGTDTLRGICHCGAERLAEEPVELWEWLLAHPDGHHPEVATPAPPAATQTPAPPDPTRTTAPDDPTRTTAPDEPARSAVPA</sequence>
<dbReference type="EMBL" id="BOPB01000006">
    <property type="protein sequence ID" value="GIJ20713.1"/>
    <property type="molecule type" value="Genomic_DNA"/>
</dbReference>
<evidence type="ECO:0000313" key="3">
    <source>
        <dbReference type="Proteomes" id="UP000643165"/>
    </source>
</evidence>
<dbReference type="RefSeq" id="WP_203995511.1">
    <property type="nucleotide sequence ID" value="NZ_BOPB01000006.1"/>
</dbReference>
<accession>A0ABQ4IS36</accession>
<proteinExistence type="predicted"/>
<protein>
    <submittedName>
        <fullName evidence="2">Uncharacterized protein</fullName>
    </submittedName>
</protein>
<evidence type="ECO:0000256" key="1">
    <source>
        <dbReference type="SAM" id="MobiDB-lite"/>
    </source>
</evidence>
<dbReference type="Proteomes" id="UP000643165">
    <property type="component" value="Unassembled WGS sequence"/>
</dbReference>
<keyword evidence="3" id="KW-1185">Reference proteome</keyword>